<evidence type="ECO:0008006" key="6">
    <source>
        <dbReference type="Google" id="ProtNLM"/>
    </source>
</evidence>
<evidence type="ECO:0000256" key="3">
    <source>
        <dbReference type="SAM" id="MobiDB-lite"/>
    </source>
</evidence>
<dbReference type="Proteomes" id="UP000054937">
    <property type="component" value="Unassembled WGS sequence"/>
</dbReference>
<comment type="caution">
    <text evidence="4">The sequence shown here is derived from an EMBL/GenBank/DDBJ whole genome shotgun (WGS) entry which is preliminary data.</text>
</comment>
<keyword evidence="1" id="KW-0880">Kelch repeat</keyword>
<dbReference type="AlphaFoldDB" id="A0A0V0QU59"/>
<keyword evidence="2" id="KW-0677">Repeat</keyword>
<evidence type="ECO:0000313" key="5">
    <source>
        <dbReference type="Proteomes" id="UP000054937"/>
    </source>
</evidence>
<dbReference type="OMA" id="QTAIMAS"/>
<protein>
    <recommendedName>
        <fullName evidence="6">Galactose oxidase/kelch, beta-propeller</fullName>
    </recommendedName>
</protein>
<evidence type="ECO:0000313" key="4">
    <source>
        <dbReference type="EMBL" id="KRX05530.1"/>
    </source>
</evidence>
<gene>
    <name evidence="4" type="ORF">PPERSA_12708</name>
</gene>
<feature type="region of interest" description="Disordered" evidence="3">
    <location>
        <begin position="324"/>
        <end position="351"/>
    </location>
</feature>
<dbReference type="InParanoid" id="A0A0V0QU59"/>
<organism evidence="4 5">
    <name type="scientific">Pseudocohnilembus persalinus</name>
    <name type="common">Ciliate</name>
    <dbReference type="NCBI Taxonomy" id="266149"/>
    <lineage>
        <taxon>Eukaryota</taxon>
        <taxon>Sar</taxon>
        <taxon>Alveolata</taxon>
        <taxon>Ciliophora</taxon>
        <taxon>Intramacronucleata</taxon>
        <taxon>Oligohymenophorea</taxon>
        <taxon>Scuticociliatia</taxon>
        <taxon>Philasterida</taxon>
        <taxon>Pseudocohnilembidae</taxon>
        <taxon>Pseudocohnilembus</taxon>
    </lineage>
</organism>
<dbReference type="SUPFAM" id="SSF117281">
    <property type="entry name" value="Kelch motif"/>
    <property type="match status" value="2"/>
</dbReference>
<name>A0A0V0QU59_PSEPJ</name>
<dbReference type="InterPro" id="IPR015915">
    <property type="entry name" value="Kelch-typ_b-propeller"/>
</dbReference>
<dbReference type="Pfam" id="PF24681">
    <property type="entry name" value="Kelch_KLHDC2_KLHL20_DRC7"/>
    <property type="match status" value="1"/>
</dbReference>
<dbReference type="SMART" id="SM00612">
    <property type="entry name" value="Kelch"/>
    <property type="match status" value="2"/>
</dbReference>
<keyword evidence="5" id="KW-1185">Reference proteome</keyword>
<accession>A0A0V0QU59</accession>
<reference evidence="4 5" key="1">
    <citation type="journal article" date="2015" name="Sci. Rep.">
        <title>Genome of the facultative scuticociliatosis pathogen Pseudocohnilembus persalinus provides insight into its virulence through horizontal gene transfer.</title>
        <authorList>
            <person name="Xiong J."/>
            <person name="Wang G."/>
            <person name="Cheng J."/>
            <person name="Tian M."/>
            <person name="Pan X."/>
            <person name="Warren A."/>
            <person name="Jiang C."/>
            <person name="Yuan D."/>
            <person name="Miao W."/>
        </authorList>
    </citation>
    <scope>NUCLEOTIDE SEQUENCE [LARGE SCALE GENOMIC DNA]</scope>
    <source>
        <strain evidence="4">36N120E</strain>
    </source>
</reference>
<dbReference type="PANTHER" id="PTHR46093:SF18">
    <property type="entry name" value="FIBRONECTIN TYPE-III DOMAIN-CONTAINING PROTEIN"/>
    <property type="match status" value="1"/>
</dbReference>
<dbReference type="Gene3D" id="2.120.10.80">
    <property type="entry name" value="Kelch-type beta propeller"/>
    <property type="match status" value="2"/>
</dbReference>
<dbReference type="PANTHER" id="PTHR46093">
    <property type="entry name" value="ACYL-COA-BINDING DOMAIN-CONTAINING PROTEIN 5"/>
    <property type="match status" value="1"/>
</dbReference>
<evidence type="ECO:0000256" key="2">
    <source>
        <dbReference type="ARBA" id="ARBA00022737"/>
    </source>
</evidence>
<sequence>MNEVTLKQNSRNPDKRAGSSFFNIDQSKYVLIGGGNRSEEYEDIWQLEITKNENIQSQKQKFYEANWEKIKQKEQNYSKRTGQSSCKTEDKIYIYGGQNFHINKHFDDFFEVDLQQKQIQPVQIQNIYGPKDHYNTPSSRNSSAMTYDHINKQIYLLGGADEQEPLNDLFTFNTENKVWKRVDIQNQEMLKSLEMHTLHFYTSNRDLSQSFKNKKKKKNNQKNKEKLIDLNIGGLGVQSQKQNQQIQEQNNEDSSEQIAKQIKKVNLEFDEKNAKFEEAETNNNNNEQEDIEKEIQEQEEKFDEEAMKQIQRFEDQEIEIQKIEKQQQQQNLNKKESNSSENEEKKQQEEKQENKQYNYLICIGGRSQNEILDQILALDLETKTWFKLKDLPTPLCAHASTLIQKRDEIWIFGGTDGSQFFDNLYILNLANNKFYQIDIQQQIQHVSSQQKLYFPPKMAASISYDEKNEQVLIFGGSTYEDESSQIISFDTTKINSQLNSKKI</sequence>
<dbReference type="InterPro" id="IPR006652">
    <property type="entry name" value="Kelch_1"/>
</dbReference>
<proteinExistence type="predicted"/>
<dbReference type="OrthoDB" id="296906at2759"/>
<dbReference type="EMBL" id="LDAU01000106">
    <property type="protein sequence ID" value="KRX05530.1"/>
    <property type="molecule type" value="Genomic_DNA"/>
</dbReference>
<feature type="compositionally biased region" description="Basic and acidic residues" evidence="3">
    <location>
        <begin position="333"/>
        <end position="351"/>
    </location>
</feature>
<evidence type="ECO:0000256" key="1">
    <source>
        <dbReference type="ARBA" id="ARBA00022441"/>
    </source>
</evidence>